<evidence type="ECO:0000313" key="10">
    <source>
        <dbReference type="Proteomes" id="UP000324974"/>
    </source>
</evidence>
<proteinExistence type="predicted"/>
<dbReference type="OrthoDB" id="6111975at2"/>
<evidence type="ECO:0000256" key="6">
    <source>
        <dbReference type="SAM" id="MobiDB-lite"/>
    </source>
</evidence>
<dbReference type="PROSITE" id="PS00107">
    <property type="entry name" value="PROTEIN_KINASE_ATP"/>
    <property type="match status" value="1"/>
</dbReference>
<dbReference type="InterPro" id="IPR008271">
    <property type="entry name" value="Ser/Thr_kinase_AS"/>
</dbReference>
<dbReference type="SMART" id="SM00220">
    <property type="entry name" value="S_TKc"/>
    <property type="match status" value="1"/>
</dbReference>
<dbReference type="PANTHER" id="PTHR43289">
    <property type="entry name" value="MITOGEN-ACTIVATED PROTEIN KINASE KINASE KINASE 20-RELATED"/>
    <property type="match status" value="1"/>
</dbReference>
<evidence type="ECO:0000256" key="5">
    <source>
        <dbReference type="PROSITE-ProRule" id="PRU10141"/>
    </source>
</evidence>
<keyword evidence="2 5" id="KW-0547">Nucleotide-binding</keyword>
<accession>A0A5C1AFV2</accession>
<dbReference type="CDD" id="cd14014">
    <property type="entry name" value="STKc_PknB_like"/>
    <property type="match status" value="1"/>
</dbReference>
<dbReference type="InterPro" id="IPR000719">
    <property type="entry name" value="Prot_kinase_dom"/>
</dbReference>
<organism evidence="9 10">
    <name type="scientific">Limnoglobus roseus</name>
    <dbReference type="NCBI Taxonomy" id="2598579"/>
    <lineage>
        <taxon>Bacteria</taxon>
        <taxon>Pseudomonadati</taxon>
        <taxon>Planctomycetota</taxon>
        <taxon>Planctomycetia</taxon>
        <taxon>Gemmatales</taxon>
        <taxon>Gemmataceae</taxon>
        <taxon>Limnoglobus</taxon>
    </lineage>
</organism>
<protein>
    <submittedName>
        <fullName evidence="9">Serine/threonine-protein kinase PknB</fullName>
    </submittedName>
</protein>
<evidence type="ECO:0000259" key="7">
    <source>
        <dbReference type="PROSITE" id="PS50011"/>
    </source>
</evidence>
<dbReference type="Proteomes" id="UP000324974">
    <property type="component" value="Chromosome"/>
</dbReference>
<dbReference type="InterPro" id="IPR011009">
    <property type="entry name" value="Kinase-like_dom_sf"/>
</dbReference>
<dbReference type="PROSITE" id="PS00108">
    <property type="entry name" value="PROTEIN_KINASE_ST"/>
    <property type="match status" value="1"/>
</dbReference>
<dbReference type="InterPro" id="IPR013976">
    <property type="entry name" value="HDOD"/>
</dbReference>
<dbReference type="GO" id="GO:0004674">
    <property type="term" value="F:protein serine/threonine kinase activity"/>
    <property type="evidence" value="ECO:0007669"/>
    <property type="project" value="TreeGrafter"/>
</dbReference>
<dbReference type="PROSITE" id="PS50011">
    <property type="entry name" value="PROTEIN_KINASE_DOM"/>
    <property type="match status" value="1"/>
</dbReference>
<dbReference type="SUPFAM" id="SSF56112">
    <property type="entry name" value="Protein kinase-like (PK-like)"/>
    <property type="match status" value="1"/>
</dbReference>
<feature type="domain" description="HDOD" evidence="8">
    <location>
        <begin position="16"/>
        <end position="212"/>
    </location>
</feature>
<dbReference type="Pfam" id="PF00069">
    <property type="entry name" value="Pkinase"/>
    <property type="match status" value="1"/>
</dbReference>
<dbReference type="SUPFAM" id="SSF109604">
    <property type="entry name" value="HD-domain/PDEase-like"/>
    <property type="match status" value="1"/>
</dbReference>
<feature type="domain" description="Protein kinase" evidence="7">
    <location>
        <begin position="384"/>
        <end position="642"/>
    </location>
</feature>
<dbReference type="Gene3D" id="1.10.3210.10">
    <property type="entry name" value="Hypothetical protein af1432"/>
    <property type="match status" value="1"/>
</dbReference>
<dbReference type="PROSITE" id="PS51833">
    <property type="entry name" value="HDOD"/>
    <property type="match status" value="1"/>
</dbReference>
<dbReference type="RefSeq" id="WP_149110791.1">
    <property type="nucleotide sequence ID" value="NZ_CP042425.1"/>
</dbReference>
<dbReference type="InterPro" id="IPR017441">
    <property type="entry name" value="Protein_kinase_ATP_BS"/>
</dbReference>
<evidence type="ECO:0000259" key="8">
    <source>
        <dbReference type="PROSITE" id="PS51833"/>
    </source>
</evidence>
<dbReference type="PANTHER" id="PTHR43289:SF6">
    <property type="entry name" value="SERINE_THREONINE-PROTEIN KINASE NEKL-3"/>
    <property type="match status" value="1"/>
</dbReference>
<evidence type="ECO:0000256" key="4">
    <source>
        <dbReference type="ARBA" id="ARBA00022840"/>
    </source>
</evidence>
<dbReference type="Gene3D" id="3.30.200.20">
    <property type="entry name" value="Phosphorylase Kinase, domain 1"/>
    <property type="match status" value="1"/>
</dbReference>
<evidence type="ECO:0000313" key="9">
    <source>
        <dbReference type="EMBL" id="QEL16024.1"/>
    </source>
</evidence>
<evidence type="ECO:0000256" key="3">
    <source>
        <dbReference type="ARBA" id="ARBA00022777"/>
    </source>
</evidence>
<reference evidence="10" key="1">
    <citation type="submission" date="2019-08" db="EMBL/GenBank/DDBJ databases">
        <title>Limnoglobus roseus gen. nov., sp. nov., a novel freshwater planctomycete with a giant genome from the family Gemmataceae.</title>
        <authorList>
            <person name="Kulichevskaya I.S."/>
            <person name="Naumoff D.G."/>
            <person name="Miroshnikov K."/>
            <person name="Ivanova A."/>
            <person name="Philippov D.A."/>
            <person name="Hakobyan A."/>
            <person name="Rijpstra I.C."/>
            <person name="Sinninghe Damste J.S."/>
            <person name="Liesack W."/>
            <person name="Dedysh S.N."/>
        </authorList>
    </citation>
    <scope>NUCLEOTIDE SEQUENCE [LARGE SCALE GENOMIC DNA]</scope>
    <source>
        <strain evidence="10">PX52</strain>
    </source>
</reference>
<sequence>MDRNTLLASLLQQSKLVTPSPIALRVVKVTSNPDCTTSEIAELLAQDPVLCGKVLKTVNSCVFAGRLEPIASVERAIIMLGLNPLRSLVLGLSLPVAQTKNQTNSSLREFWVDGVSGGILAKELASLQERSSPGYDLVAGLLRDLGLLLLVQNDPKAWEEIQRNRMDEWVENPCAIEERYFGIDHVSVTAALLSSWKLPEDVVEPIRFHHNPQGLAAARKSLYGRAEMLNFVESLVRLDRVAESPRLLKALLAKARSLFDMGQEELIKFLEKISPKIQEIKDIFELDLGSANDYSAILSHGCEALLDLSLRGQFAQSSVGGGQAVAAKTMAADPRQTIDHSAGQTHASHTATTDTPPPAGHRLPAFKLEYLEELPVEGCRFDQFELCKELGRGAMGIVYSGFDPKVEREVAIKVLAPQFASLAEARQRFMREARAMAAVHHPNIIGVYTVGTVERLPYIVMEYVHGASLEDLIDQKGPLPIPQIVAFGCQMAAGLAAAHEKGIIHRDIKPANIMVDTRDGQAKIADFGLAHGIDDLQLTQAGTLIGSPLFMSPEQIEGLPTDERSDLFSLGGVLFNMCTGAMPFQGKTIAALVRLIGEVDPAPPRTFRPDLPVWLDALVMDLLKKNLRERVPRADMVYSRLVKYR</sequence>
<keyword evidence="3 9" id="KW-0418">Kinase</keyword>
<dbReference type="GO" id="GO:0005524">
    <property type="term" value="F:ATP binding"/>
    <property type="evidence" value="ECO:0007669"/>
    <property type="project" value="UniProtKB-UniRule"/>
</dbReference>
<dbReference type="Pfam" id="PF08668">
    <property type="entry name" value="HDOD"/>
    <property type="match status" value="1"/>
</dbReference>
<dbReference type="Gene3D" id="1.10.510.10">
    <property type="entry name" value="Transferase(Phosphotransferase) domain 1"/>
    <property type="match status" value="1"/>
</dbReference>
<feature type="region of interest" description="Disordered" evidence="6">
    <location>
        <begin position="340"/>
        <end position="359"/>
    </location>
</feature>
<evidence type="ECO:0000256" key="1">
    <source>
        <dbReference type="ARBA" id="ARBA00022679"/>
    </source>
</evidence>
<dbReference type="AlphaFoldDB" id="A0A5C1AFV2"/>
<keyword evidence="1" id="KW-0808">Transferase</keyword>
<gene>
    <name evidence="9" type="ORF">PX52LOC_02962</name>
</gene>
<name>A0A5C1AFV2_9BACT</name>
<feature type="binding site" evidence="5">
    <location>
        <position position="413"/>
    </location>
    <ligand>
        <name>ATP</name>
        <dbReference type="ChEBI" id="CHEBI:30616"/>
    </ligand>
</feature>
<dbReference type="KEGG" id="lrs:PX52LOC_02962"/>
<keyword evidence="4 5" id="KW-0067">ATP-binding</keyword>
<feature type="compositionally biased region" description="Polar residues" evidence="6">
    <location>
        <begin position="342"/>
        <end position="354"/>
    </location>
</feature>
<keyword evidence="10" id="KW-1185">Reference proteome</keyword>
<dbReference type="EMBL" id="CP042425">
    <property type="protein sequence ID" value="QEL16024.1"/>
    <property type="molecule type" value="Genomic_DNA"/>
</dbReference>
<evidence type="ECO:0000256" key="2">
    <source>
        <dbReference type="ARBA" id="ARBA00022741"/>
    </source>
</evidence>